<proteinExistence type="predicted"/>
<dbReference type="OrthoDB" id="5822621at2759"/>
<gene>
    <name evidence="2 4" type="ORF">C05D9.4</name>
    <name evidence="2" type="ORF">CELE_C05D9.4</name>
</gene>
<dbReference type="FunCoup" id="Q9GYK3">
    <property type="interactions" value="310"/>
</dbReference>
<evidence type="ECO:0000313" key="2">
    <source>
        <dbReference type="EMBL" id="CCD63149.2"/>
    </source>
</evidence>
<evidence type="ECO:0000256" key="1">
    <source>
        <dbReference type="SAM" id="SignalP"/>
    </source>
</evidence>
<evidence type="ECO:0000313" key="3">
    <source>
        <dbReference type="Proteomes" id="UP000001940"/>
    </source>
</evidence>
<dbReference type="AlphaFoldDB" id="Q9GYK3"/>
<dbReference type="Proteomes" id="UP000001940">
    <property type="component" value="Chromosome X"/>
</dbReference>
<protein>
    <submittedName>
        <fullName evidence="2">Uncharacterized protein</fullName>
    </submittedName>
</protein>
<dbReference type="eggNOG" id="ENOG502TIUS">
    <property type="taxonomic scope" value="Eukaryota"/>
</dbReference>
<dbReference type="UCSC" id="C05D9.4">
    <property type="organism name" value="c. elegans"/>
</dbReference>
<dbReference type="WormBase" id="C05D9.4">
    <property type="protein sequence ID" value="CE53304"/>
    <property type="gene ID" value="WBGene00015473"/>
</dbReference>
<dbReference type="CTD" id="182255"/>
<dbReference type="RefSeq" id="NP_001359830.1">
    <property type="nucleotide sequence ID" value="NM_001373219.3"/>
</dbReference>
<keyword evidence="3" id="KW-1185">Reference proteome</keyword>
<name>Q9GYK3_CAEEL</name>
<sequence>MDKFHSLLVAIFLLRALEETYSTYHGNIYGIQKLKGNKTGKSVYQHFWFKRHHVHLRQRYPKTLMFARMSMSQCSKKKNIKIIQVKRIGGDYPYGPKLSSISENQICRPTTSRSSSPHFSSIAFSTSRQLNFPKKSSKSLNQVHINLAKRKQWKRNKAWCTHCESYWKMKINSKQLKSRYPCC</sequence>
<dbReference type="EMBL" id="BX284606">
    <property type="protein sequence ID" value="CCD63149.2"/>
    <property type="molecule type" value="Genomic_DNA"/>
</dbReference>
<reference evidence="2 3" key="1">
    <citation type="journal article" date="1998" name="Science">
        <title>Genome sequence of the nematode C. elegans: a platform for investigating biology.</title>
        <authorList>
            <consortium name="The C. elegans sequencing consortium"/>
            <person name="Sulson J.E."/>
            <person name="Waterston R."/>
        </authorList>
    </citation>
    <scope>NUCLEOTIDE SEQUENCE [LARGE SCALE GENOMIC DNA]</scope>
    <source>
        <strain evidence="2 3">Bristol N2</strain>
    </source>
</reference>
<dbReference type="HOGENOM" id="CLU_127281_0_0_1"/>
<evidence type="ECO:0000313" key="4">
    <source>
        <dbReference type="WormBase" id="C05D9.4"/>
    </source>
</evidence>
<feature type="signal peptide" evidence="1">
    <location>
        <begin position="1"/>
        <end position="22"/>
    </location>
</feature>
<dbReference type="PaxDb" id="6239-C05D9.4"/>
<dbReference type="KEGG" id="cel:CELE_C05D9.4"/>
<keyword evidence="1" id="KW-0732">Signal</keyword>
<dbReference type="InParanoid" id="Q9GYK3"/>
<dbReference type="GeneID" id="182255"/>
<organism evidence="2 3">
    <name type="scientific">Caenorhabditis elegans</name>
    <dbReference type="NCBI Taxonomy" id="6239"/>
    <lineage>
        <taxon>Eukaryota</taxon>
        <taxon>Metazoa</taxon>
        <taxon>Ecdysozoa</taxon>
        <taxon>Nematoda</taxon>
        <taxon>Chromadorea</taxon>
        <taxon>Rhabditida</taxon>
        <taxon>Rhabditina</taxon>
        <taxon>Rhabditomorpha</taxon>
        <taxon>Rhabditoidea</taxon>
        <taxon>Rhabditidae</taxon>
        <taxon>Peloderinae</taxon>
        <taxon>Caenorhabditis</taxon>
    </lineage>
</organism>
<accession>Q9GYK3</accession>
<feature type="chain" id="PRO_5020359108" evidence="1">
    <location>
        <begin position="23"/>
        <end position="183"/>
    </location>
</feature>
<dbReference type="Bgee" id="WBGene00015473">
    <property type="expression patterns" value="Expressed in pharyngeal muscle cell (C elegans) and 3 other cell types or tissues"/>
</dbReference>
<dbReference type="AGR" id="WB:WBGene00015473"/>